<geneLocation type="plasmid" evidence="9 10">
    <name>pdjl-6-1</name>
</geneLocation>
<dbReference type="Gene3D" id="1.10.3290.10">
    <property type="entry name" value="Fido-like domain"/>
    <property type="match status" value="1"/>
</dbReference>
<evidence type="ECO:0000256" key="7">
    <source>
        <dbReference type="ARBA" id="ARBA00048696"/>
    </source>
</evidence>
<dbReference type="PANTHER" id="PTHR39560">
    <property type="entry name" value="PROTEIN ADENYLYLTRANSFERASE FIC-RELATED"/>
    <property type="match status" value="1"/>
</dbReference>
<evidence type="ECO:0000256" key="6">
    <source>
        <dbReference type="ARBA" id="ARBA00047939"/>
    </source>
</evidence>
<keyword evidence="3" id="KW-0547">Nucleotide-binding</keyword>
<accession>A0AB38RNN6</accession>
<keyword evidence="2" id="KW-0548">Nucleotidyltransferase</keyword>
<keyword evidence="9" id="KW-0614">Plasmid</keyword>
<dbReference type="EMBL" id="CP096564">
    <property type="protein sequence ID" value="UPU46224.1"/>
    <property type="molecule type" value="Genomic_DNA"/>
</dbReference>
<evidence type="ECO:0000256" key="1">
    <source>
        <dbReference type="ARBA" id="ARBA00022679"/>
    </source>
</evidence>
<keyword evidence="10" id="KW-1185">Reference proteome</keyword>
<comment type="catalytic activity">
    <reaction evidence="6">
        <text>L-threonyl-[protein] + ATP = 3-O-(5'-adenylyl)-L-threonyl-[protein] + diphosphate</text>
        <dbReference type="Rhea" id="RHEA:54292"/>
        <dbReference type="Rhea" id="RHEA-COMP:11060"/>
        <dbReference type="Rhea" id="RHEA-COMP:13847"/>
        <dbReference type="ChEBI" id="CHEBI:30013"/>
        <dbReference type="ChEBI" id="CHEBI:30616"/>
        <dbReference type="ChEBI" id="CHEBI:33019"/>
        <dbReference type="ChEBI" id="CHEBI:138113"/>
        <dbReference type="EC" id="2.7.7.108"/>
    </reaction>
</comment>
<dbReference type="EC" id="2.7.7.108" evidence="5"/>
<dbReference type="RefSeq" id="WP_064074967.1">
    <property type="nucleotide sequence ID" value="NZ_CP096564.1"/>
</dbReference>
<dbReference type="AlphaFoldDB" id="A0AB38RNN6"/>
<dbReference type="GO" id="GO:0005524">
    <property type="term" value="F:ATP binding"/>
    <property type="evidence" value="ECO:0007669"/>
    <property type="project" value="UniProtKB-KW"/>
</dbReference>
<evidence type="ECO:0000313" key="9">
    <source>
        <dbReference type="EMBL" id="UPU46224.1"/>
    </source>
</evidence>
<reference evidence="10" key="1">
    <citation type="journal article" date="2022" name="Environ. Microbiol.">
        <title>Functional analysis, diversity, and distribution of carbendazim hydrolases MheI and CbmA, responsible for the initial step in carbendazim degradation.</title>
        <authorList>
            <person name="Zhang M."/>
            <person name="Bai X."/>
            <person name="Li Q."/>
            <person name="Zhang L."/>
            <person name="Zhu Q."/>
            <person name="Gao S."/>
            <person name="Ke Z."/>
            <person name="Jiang M."/>
            <person name="Hu J."/>
            <person name="Qiu J."/>
            <person name="Hong Q."/>
        </authorList>
    </citation>
    <scope>NUCLEOTIDE SEQUENCE [LARGE SCALE GENOMIC DNA]</scope>
    <source>
        <strain evidence="10">djl-6</strain>
    </source>
</reference>
<evidence type="ECO:0000256" key="2">
    <source>
        <dbReference type="ARBA" id="ARBA00022695"/>
    </source>
</evidence>
<dbReference type="SUPFAM" id="SSF140931">
    <property type="entry name" value="Fic-like"/>
    <property type="match status" value="1"/>
</dbReference>
<name>A0AB38RNN6_RHOSG</name>
<dbReference type="Pfam" id="PF02661">
    <property type="entry name" value="Fic"/>
    <property type="match status" value="1"/>
</dbReference>
<feature type="domain" description="Fido" evidence="8">
    <location>
        <begin position="65"/>
        <end position="230"/>
    </location>
</feature>
<dbReference type="GO" id="GO:0070733">
    <property type="term" value="F:AMPylase activity"/>
    <property type="evidence" value="ECO:0007669"/>
    <property type="project" value="UniProtKB-EC"/>
</dbReference>
<dbReference type="PROSITE" id="PS51459">
    <property type="entry name" value="FIDO"/>
    <property type="match status" value="1"/>
</dbReference>
<protein>
    <recommendedName>
        <fullName evidence="5">protein adenylyltransferase</fullName>
        <ecNumber evidence="5">2.7.7.108</ecNumber>
    </recommendedName>
</protein>
<dbReference type="PANTHER" id="PTHR39560:SF1">
    <property type="entry name" value="PROTEIN ADENYLYLTRANSFERASE FIC-RELATED"/>
    <property type="match status" value="1"/>
</dbReference>
<gene>
    <name evidence="9" type="ORF">M0639_29700</name>
</gene>
<proteinExistence type="predicted"/>
<keyword evidence="4" id="KW-0067">ATP-binding</keyword>
<evidence type="ECO:0000256" key="4">
    <source>
        <dbReference type="ARBA" id="ARBA00022840"/>
    </source>
</evidence>
<organism evidence="9 10">
    <name type="scientific">Rhodococcus qingshengii JCM 15477</name>
    <dbReference type="NCBI Taxonomy" id="1303681"/>
    <lineage>
        <taxon>Bacteria</taxon>
        <taxon>Bacillati</taxon>
        <taxon>Actinomycetota</taxon>
        <taxon>Actinomycetes</taxon>
        <taxon>Mycobacteriales</taxon>
        <taxon>Nocardiaceae</taxon>
        <taxon>Rhodococcus</taxon>
        <taxon>Rhodococcus erythropolis group</taxon>
    </lineage>
</organism>
<dbReference type="InterPro" id="IPR036597">
    <property type="entry name" value="Fido-like_dom_sf"/>
</dbReference>
<dbReference type="InterPro" id="IPR003812">
    <property type="entry name" value="Fido"/>
</dbReference>
<comment type="catalytic activity">
    <reaction evidence="7">
        <text>L-tyrosyl-[protein] + ATP = O-(5'-adenylyl)-L-tyrosyl-[protein] + diphosphate</text>
        <dbReference type="Rhea" id="RHEA:54288"/>
        <dbReference type="Rhea" id="RHEA-COMP:10136"/>
        <dbReference type="Rhea" id="RHEA-COMP:13846"/>
        <dbReference type="ChEBI" id="CHEBI:30616"/>
        <dbReference type="ChEBI" id="CHEBI:33019"/>
        <dbReference type="ChEBI" id="CHEBI:46858"/>
        <dbReference type="ChEBI" id="CHEBI:83624"/>
        <dbReference type="EC" id="2.7.7.108"/>
    </reaction>
</comment>
<sequence length="269" mass="30839">MPAKTSQFRSWDDYFIPGTTVLRNKLVTAADPYGTRDAEKLRRYEERATHLRAIELDRKPIEGNFDYAHLKAVHRALFQDVYEWAGQERVGPDRQMSKSGPDIVHYAPGDPAAPTVQYGYYPGVGDQIREAAERQFRKLAADDLLRGRDREQFVAGLADHWGEINTIHSFREGNTRTQSVFFSQLAREAGYELDVGQFAENAPLRTEFVQARFYNQATARTDRLVRVLDKALTKTHTRTKSGANAPLTAVERLTRRRLEHLRFEGEIEI</sequence>
<evidence type="ECO:0000313" key="10">
    <source>
        <dbReference type="Proteomes" id="UP000831484"/>
    </source>
</evidence>
<dbReference type="GO" id="GO:0051302">
    <property type="term" value="P:regulation of cell division"/>
    <property type="evidence" value="ECO:0007669"/>
    <property type="project" value="TreeGrafter"/>
</dbReference>
<dbReference type="Proteomes" id="UP000831484">
    <property type="component" value="Plasmid pdjl-6-1"/>
</dbReference>
<evidence type="ECO:0000256" key="3">
    <source>
        <dbReference type="ARBA" id="ARBA00022741"/>
    </source>
</evidence>
<evidence type="ECO:0000256" key="5">
    <source>
        <dbReference type="ARBA" id="ARBA00034531"/>
    </source>
</evidence>
<evidence type="ECO:0000259" key="8">
    <source>
        <dbReference type="PROSITE" id="PS51459"/>
    </source>
</evidence>
<keyword evidence="1" id="KW-0808">Transferase</keyword>